<feature type="region of interest" description="Disordered" evidence="1">
    <location>
        <begin position="137"/>
        <end position="159"/>
    </location>
</feature>
<reference evidence="2" key="1">
    <citation type="submission" date="2021-01" db="EMBL/GenBank/DDBJ databases">
        <authorList>
            <person name="Corre E."/>
            <person name="Pelletier E."/>
            <person name="Niang G."/>
            <person name="Scheremetjew M."/>
            <person name="Finn R."/>
            <person name="Kale V."/>
            <person name="Holt S."/>
            <person name="Cochrane G."/>
            <person name="Meng A."/>
            <person name="Brown T."/>
            <person name="Cohen L."/>
        </authorList>
    </citation>
    <scope>NUCLEOTIDE SEQUENCE</scope>
    <source>
        <strain evidence="2">GSO104</strain>
    </source>
</reference>
<dbReference type="InterPro" id="IPR038511">
    <property type="entry name" value="TAP42/TAP46-like_sf"/>
</dbReference>
<protein>
    <recommendedName>
        <fullName evidence="4">TAP42-like protein</fullName>
    </recommendedName>
</protein>
<dbReference type="EMBL" id="HBNS01026142">
    <property type="protein sequence ID" value="CAE4618094.1"/>
    <property type="molecule type" value="Transcribed_RNA"/>
</dbReference>
<proteinExistence type="predicted"/>
<dbReference type="GO" id="GO:0005829">
    <property type="term" value="C:cytosol"/>
    <property type="evidence" value="ECO:0007669"/>
    <property type="project" value="TreeGrafter"/>
</dbReference>
<dbReference type="GO" id="GO:0051721">
    <property type="term" value="F:protein phosphatase 2A binding"/>
    <property type="evidence" value="ECO:0007669"/>
    <property type="project" value="TreeGrafter"/>
</dbReference>
<evidence type="ECO:0000313" key="3">
    <source>
        <dbReference type="EMBL" id="CAE4618094.1"/>
    </source>
</evidence>
<sequence>MAETATSNNTNTEHKSSTQQPPSLSQSLTNAIKLVESSPSDATEALIALQTNVANASIFSTSDTLQDVSTSTLTLLSIEHHLGVSYLNASTTSSVTRKKKVLRALELFHYYLRQLEQLGVLEDEKTILKEYHDILDSEEDNDDNDSSNNHNRKKGIMMTGAQIRESKIQRFRLKKQTNEELQHLQALQDRRNRLGLDDGEDLDGYDDESLQRNLALKVLKCCALESLEEIYSCNKEMEMIDMAIEMEKRREEMERHRGGTGVADGKPSMALPPGMTFPPQNSRSNQPMEVTRVTQDPTTGQLQFKKEQIRSNVFKPSWNQPTMSLAELGDIERAQAIERSERQKVAEADAKFAPRRYDELVRDGMEDNADLVDASAKLDREWDSFKDENPRGSGNKMGDRGDRNF</sequence>
<evidence type="ECO:0008006" key="4">
    <source>
        <dbReference type="Google" id="ProtNLM"/>
    </source>
</evidence>
<evidence type="ECO:0000313" key="2">
    <source>
        <dbReference type="EMBL" id="CAE4618091.1"/>
    </source>
</evidence>
<feature type="region of interest" description="Disordered" evidence="1">
    <location>
        <begin position="1"/>
        <end position="26"/>
    </location>
</feature>
<dbReference type="AlphaFoldDB" id="A0A6V2HB76"/>
<organism evidence="2">
    <name type="scientific">Ditylum brightwellii</name>
    <dbReference type="NCBI Taxonomy" id="49249"/>
    <lineage>
        <taxon>Eukaryota</taxon>
        <taxon>Sar</taxon>
        <taxon>Stramenopiles</taxon>
        <taxon>Ochrophyta</taxon>
        <taxon>Bacillariophyta</taxon>
        <taxon>Mediophyceae</taxon>
        <taxon>Lithodesmiophycidae</taxon>
        <taxon>Lithodesmiales</taxon>
        <taxon>Lithodesmiaceae</taxon>
        <taxon>Ditylum</taxon>
    </lineage>
</organism>
<dbReference type="InterPro" id="IPR007304">
    <property type="entry name" value="TAP46-like"/>
</dbReference>
<feature type="compositionally biased region" description="Basic and acidic residues" evidence="1">
    <location>
        <begin position="379"/>
        <end position="390"/>
    </location>
</feature>
<name>A0A6V2HB76_9STRA</name>
<gene>
    <name evidence="2" type="ORF">DBRI00130_LOCUS20607</name>
    <name evidence="3" type="ORF">DBRI00130_LOCUS20608</name>
</gene>
<dbReference type="EMBL" id="HBNS01026141">
    <property type="protein sequence ID" value="CAE4618091.1"/>
    <property type="molecule type" value="Transcribed_RNA"/>
</dbReference>
<feature type="region of interest" description="Disordered" evidence="1">
    <location>
        <begin position="379"/>
        <end position="405"/>
    </location>
</feature>
<dbReference type="PANTHER" id="PTHR10933">
    <property type="entry name" value="IMMUNOGLOBULIN-BINDING PROTEIN 1"/>
    <property type="match status" value="1"/>
</dbReference>
<dbReference type="Pfam" id="PF04177">
    <property type="entry name" value="TAP42"/>
    <property type="match status" value="1"/>
</dbReference>
<dbReference type="PANTHER" id="PTHR10933:SF9">
    <property type="entry name" value="IMMUNOGLOBULIN-BINDING PROTEIN 1"/>
    <property type="match status" value="1"/>
</dbReference>
<evidence type="ECO:0000256" key="1">
    <source>
        <dbReference type="SAM" id="MobiDB-lite"/>
    </source>
</evidence>
<dbReference type="Gene3D" id="1.25.40.540">
    <property type="entry name" value="TAP42-like family"/>
    <property type="match status" value="1"/>
</dbReference>
<accession>A0A6V2HB76</accession>
<dbReference type="GO" id="GO:0035303">
    <property type="term" value="P:regulation of dephosphorylation"/>
    <property type="evidence" value="ECO:0007669"/>
    <property type="project" value="TreeGrafter"/>
</dbReference>
<dbReference type="GO" id="GO:0009966">
    <property type="term" value="P:regulation of signal transduction"/>
    <property type="evidence" value="ECO:0007669"/>
    <property type="project" value="InterPro"/>
</dbReference>